<dbReference type="Pfam" id="PF04264">
    <property type="entry name" value="YceI"/>
    <property type="match status" value="1"/>
</dbReference>
<protein>
    <submittedName>
        <fullName evidence="3">YceI family protein</fullName>
    </submittedName>
</protein>
<dbReference type="EMBL" id="SZVO01000022">
    <property type="protein sequence ID" value="TKT86938.1"/>
    <property type="molecule type" value="Genomic_DNA"/>
</dbReference>
<feature type="domain" description="Lipid/polyisoprenoid-binding YceI-like" evidence="2">
    <location>
        <begin position="22"/>
        <end position="188"/>
    </location>
</feature>
<feature type="chain" id="PRO_5020854885" evidence="1">
    <location>
        <begin position="20"/>
        <end position="189"/>
    </location>
</feature>
<evidence type="ECO:0000256" key="1">
    <source>
        <dbReference type="SAM" id="SignalP"/>
    </source>
</evidence>
<organism evidence="3 4">
    <name type="scientific">Dyadobacter frigoris</name>
    <dbReference type="NCBI Taxonomy" id="2576211"/>
    <lineage>
        <taxon>Bacteria</taxon>
        <taxon>Pseudomonadati</taxon>
        <taxon>Bacteroidota</taxon>
        <taxon>Cytophagia</taxon>
        <taxon>Cytophagales</taxon>
        <taxon>Spirosomataceae</taxon>
        <taxon>Dyadobacter</taxon>
    </lineage>
</organism>
<evidence type="ECO:0000259" key="2">
    <source>
        <dbReference type="SMART" id="SM00867"/>
    </source>
</evidence>
<dbReference type="Proteomes" id="UP000304900">
    <property type="component" value="Unassembled WGS sequence"/>
</dbReference>
<dbReference type="SMART" id="SM00867">
    <property type="entry name" value="YceI"/>
    <property type="match status" value="1"/>
</dbReference>
<dbReference type="AlphaFoldDB" id="A0A4U6CV35"/>
<comment type="caution">
    <text evidence="3">The sequence shown here is derived from an EMBL/GenBank/DDBJ whole genome shotgun (WGS) entry which is preliminary data.</text>
</comment>
<gene>
    <name evidence="3" type="ORF">FDK13_31315</name>
</gene>
<dbReference type="OrthoDB" id="9811006at2"/>
<feature type="signal peptide" evidence="1">
    <location>
        <begin position="1"/>
        <end position="19"/>
    </location>
</feature>
<sequence>MKKISLVLLLSVFSFAGFAQTAWKSDKAHSQLKFDITHNGVSTVSGAFTDFDATIKASKPDFSDASFELTAKTGSINTGVDRRNEHLKSPDFFDATANPELTFKSTGVKKTGTDKYQLTGDLTMHGVTKPVTLELWYRGTITNPMNKKAVAGFRATGSIKRADFGIGPKFAPPMLSEEVTITADGEFGQ</sequence>
<dbReference type="RefSeq" id="WP_137343969.1">
    <property type="nucleotide sequence ID" value="NZ_BSQH01000023.1"/>
</dbReference>
<dbReference type="Gene3D" id="2.40.128.110">
    <property type="entry name" value="Lipid/polyisoprenoid-binding, YceI-like"/>
    <property type="match status" value="1"/>
</dbReference>
<dbReference type="InterPro" id="IPR007372">
    <property type="entry name" value="Lipid/polyisoprenoid-bd_YceI"/>
</dbReference>
<name>A0A4U6CV35_9BACT</name>
<keyword evidence="4" id="KW-1185">Reference proteome</keyword>
<accession>A0A4U6CV35</accession>
<evidence type="ECO:0000313" key="3">
    <source>
        <dbReference type="EMBL" id="TKT86938.1"/>
    </source>
</evidence>
<proteinExistence type="predicted"/>
<keyword evidence="1" id="KW-0732">Signal</keyword>
<dbReference type="SUPFAM" id="SSF101874">
    <property type="entry name" value="YceI-like"/>
    <property type="match status" value="1"/>
</dbReference>
<dbReference type="PANTHER" id="PTHR34406:SF1">
    <property type="entry name" value="PROTEIN YCEI"/>
    <property type="match status" value="1"/>
</dbReference>
<dbReference type="PANTHER" id="PTHR34406">
    <property type="entry name" value="PROTEIN YCEI"/>
    <property type="match status" value="1"/>
</dbReference>
<evidence type="ECO:0000313" key="4">
    <source>
        <dbReference type="Proteomes" id="UP000304900"/>
    </source>
</evidence>
<reference evidence="3 4" key="1">
    <citation type="submission" date="2019-05" db="EMBL/GenBank/DDBJ databases">
        <title>Dyadobacter AR-3-8 sp. nov., isolated from arctic soil.</title>
        <authorList>
            <person name="Chaudhary D.K."/>
        </authorList>
    </citation>
    <scope>NUCLEOTIDE SEQUENCE [LARGE SCALE GENOMIC DNA]</scope>
    <source>
        <strain evidence="3 4">AR-3-8</strain>
    </source>
</reference>
<dbReference type="InterPro" id="IPR036761">
    <property type="entry name" value="TTHA0802/YceI-like_sf"/>
</dbReference>